<feature type="transmembrane region" description="Helical" evidence="1">
    <location>
        <begin position="329"/>
        <end position="348"/>
    </location>
</feature>
<dbReference type="InterPro" id="IPR001036">
    <property type="entry name" value="Acrflvin-R"/>
</dbReference>
<dbReference type="PANTHER" id="PTHR32063:SF0">
    <property type="entry name" value="SWARMING MOTILITY PROTEIN SWRC"/>
    <property type="match status" value="1"/>
</dbReference>
<dbReference type="RefSeq" id="WP_117141521.1">
    <property type="nucleotide sequence ID" value="NZ_CAKXKJ010000002.1"/>
</dbReference>
<dbReference type="GO" id="GO:0005886">
    <property type="term" value="C:plasma membrane"/>
    <property type="evidence" value="ECO:0007669"/>
    <property type="project" value="TreeGrafter"/>
</dbReference>
<feature type="transmembrane region" description="Helical" evidence="1">
    <location>
        <begin position="458"/>
        <end position="485"/>
    </location>
</feature>
<evidence type="ECO:0000313" key="3">
    <source>
        <dbReference type="Proteomes" id="UP000260649"/>
    </source>
</evidence>
<feature type="transmembrane region" description="Helical" evidence="1">
    <location>
        <begin position="381"/>
        <end position="405"/>
    </location>
</feature>
<dbReference type="EMBL" id="QQRQ01000001">
    <property type="protein sequence ID" value="RFT07790.1"/>
    <property type="molecule type" value="Genomic_DNA"/>
</dbReference>
<feature type="transmembrane region" description="Helical" evidence="1">
    <location>
        <begin position="426"/>
        <end position="446"/>
    </location>
</feature>
<sequence length="1051" mass="112541">MKIASFCIKHKVTTILAFVIIAVFGVVFYSNLKLALMPNMEFPAAYVMCTYAGAGPEDVEELVTRPLESCVSTLSGVDTISSTSSENVSMVMITYEDGTDVDDAAIKLREKFDALSLPDGCSDPVIYNFNVNDMMPVAMIALSGEDLSQLQNLAEETVGPALERLDGVASADIMGGIDSQITVEVNTTALTGYGLTLSDVSNYLAAANVLYPGGDVQNGTNTLTVTTSGQYQSVEDVANTLLFLPRGGSVRLGEIATVYLESSLEDSAAKLGDESCVILSVNKRSGANEVEISRRVLDTLEELKQDNPSMNYMVPYEASDYIMQVANNAIQNIVMGVALSALVVLLFLRRAGATVTISLSMPFCVLTVFLLMNVFGTTLNMMSLGGIAMCIGMVVDNSIVVLENIYRYAGDGHSRYDSCVLGTSEVITSITASSLTTIAVFLPIGLSGGMTGMMFLDFSLTVVFLILSSLLIALTLVPLMCYFLLDENAVRLQKLQGAQKKSRWTQIVGKLSEKYKYLLAYFLRRRLVACLVSVAMVVLFLVSCLSTNMVLIPEMDQGMVSVTVEMPTGTELEDTMAYGDRVMGIIQENCPELDNMYMTIGSSMSTGGSSAESASITANLVGRSERSRSSKEVAQDLKEAMRDIAGCEITVSDASMMSSMTSSNDIQVDISGSDYDTLTQIANDLTEQIAALEDTEEVTNSLENTIPAVSVSVNHAAAAQYGLTSATIGSAVRSELTGTTATTVTMDGNDLEVVVRGSGASMESLDALRSMPISAPTGGTVPLSSVAEVSVELSPQSIARTNQSRQVQVTGNTISGDTAAMNASIQSLLDGYDMPDGYQAEINSAYTDMMENFQTLMLAMLVAVCLVYFILAAQFESFVMPVMVMMILPIALSGALFGLPITGMDLSMIVLLALIMLVGTVVNSSIVLIDYINIRRARGQEKDEAIMEACPLRVRPIMMTTLTTVLALIPMAIGSGEGNEMLQPMGVVMISGMVISTVVTLLFTPVYYSVLDSLSERMKKPLQMRRARKTENLLAQIAAAEKAASVGEPKP</sequence>
<dbReference type="Proteomes" id="UP000260649">
    <property type="component" value="Unassembled WGS sequence"/>
</dbReference>
<evidence type="ECO:0000313" key="2">
    <source>
        <dbReference type="EMBL" id="RFT07790.1"/>
    </source>
</evidence>
<feature type="transmembrane region" description="Helical" evidence="1">
    <location>
        <begin position="908"/>
        <end position="933"/>
    </location>
</feature>
<keyword evidence="1" id="KW-0472">Membrane</keyword>
<dbReference type="InterPro" id="IPR027463">
    <property type="entry name" value="AcrB_DN_DC_subdom"/>
</dbReference>
<dbReference type="SUPFAM" id="SSF82714">
    <property type="entry name" value="Multidrug efflux transporter AcrB TolC docking domain, DN and DC subdomains"/>
    <property type="match status" value="2"/>
</dbReference>
<dbReference type="Gene3D" id="3.30.70.1320">
    <property type="entry name" value="Multidrug efflux transporter AcrB pore domain like"/>
    <property type="match status" value="1"/>
</dbReference>
<keyword evidence="3" id="KW-1185">Reference proteome</keyword>
<gene>
    <name evidence="2" type="ORF">DV520_01280</name>
</gene>
<keyword evidence="1" id="KW-1133">Transmembrane helix</keyword>
<feature type="transmembrane region" description="Helical" evidence="1">
    <location>
        <begin position="985"/>
        <end position="1010"/>
    </location>
</feature>
<dbReference type="GO" id="GO:0042910">
    <property type="term" value="F:xenobiotic transmembrane transporter activity"/>
    <property type="evidence" value="ECO:0007669"/>
    <property type="project" value="TreeGrafter"/>
</dbReference>
<protein>
    <submittedName>
        <fullName evidence="2">AcrB/AcrD/AcrF family protein</fullName>
    </submittedName>
</protein>
<feature type="transmembrane region" description="Helical" evidence="1">
    <location>
        <begin position="355"/>
        <end position="375"/>
    </location>
</feature>
<evidence type="ECO:0000256" key="1">
    <source>
        <dbReference type="SAM" id="Phobius"/>
    </source>
</evidence>
<dbReference type="AlphaFoldDB" id="A0A3E2B6Y0"/>
<dbReference type="Pfam" id="PF00873">
    <property type="entry name" value="ACR_tran"/>
    <property type="match status" value="1"/>
</dbReference>
<dbReference type="Gene3D" id="3.30.70.1430">
    <property type="entry name" value="Multidrug efflux transporter AcrB pore domain"/>
    <property type="match status" value="2"/>
</dbReference>
<feature type="transmembrane region" description="Helical" evidence="1">
    <location>
        <begin position="954"/>
        <end position="973"/>
    </location>
</feature>
<dbReference type="Gene3D" id="3.30.70.1440">
    <property type="entry name" value="Multidrug efflux transporter AcrB pore domain"/>
    <property type="match status" value="1"/>
</dbReference>
<dbReference type="PRINTS" id="PR00702">
    <property type="entry name" value="ACRIFLAVINRP"/>
</dbReference>
<dbReference type="SUPFAM" id="SSF82693">
    <property type="entry name" value="Multidrug efflux transporter AcrB pore domain, PN1, PN2, PC1 and PC2 subdomains"/>
    <property type="match status" value="3"/>
</dbReference>
<dbReference type="Gene3D" id="3.30.2090.10">
    <property type="entry name" value="Multidrug efflux transporter AcrB TolC docking domain, DN and DC subdomains"/>
    <property type="match status" value="2"/>
</dbReference>
<proteinExistence type="predicted"/>
<feature type="transmembrane region" description="Helical" evidence="1">
    <location>
        <begin position="853"/>
        <end position="871"/>
    </location>
</feature>
<dbReference type="PANTHER" id="PTHR32063">
    <property type="match status" value="1"/>
</dbReference>
<feature type="transmembrane region" description="Helical" evidence="1">
    <location>
        <begin position="12"/>
        <end position="32"/>
    </location>
</feature>
<comment type="caution">
    <text evidence="2">The sequence shown here is derived from an EMBL/GenBank/DDBJ whole genome shotgun (WGS) entry which is preliminary data.</text>
</comment>
<keyword evidence="1" id="KW-0812">Transmembrane</keyword>
<dbReference type="SUPFAM" id="SSF82866">
    <property type="entry name" value="Multidrug efflux transporter AcrB transmembrane domain"/>
    <property type="match status" value="2"/>
</dbReference>
<dbReference type="OrthoDB" id="9757876at2"/>
<reference evidence="2 3" key="1">
    <citation type="submission" date="2018-07" db="EMBL/GenBank/DDBJ databases">
        <title>GABA Modulating Bacteria of the Human Gut Microbiota.</title>
        <authorList>
            <person name="Strandwitz P."/>
            <person name="Kim K.H."/>
            <person name="Terekhova D."/>
            <person name="Liu J.K."/>
            <person name="Sharma A."/>
            <person name="Levering J."/>
            <person name="Mcdonald D."/>
            <person name="Dietrich D."/>
            <person name="Ramadhar T.R."/>
            <person name="Lekbua A."/>
            <person name="Mroue N."/>
            <person name="Liston C."/>
            <person name="Stewart E.J."/>
            <person name="Dubin M.J."/>
            <person name="Zengler K."/>
            <person name="Knight R."/>
            <person name="Gilbert J.A."/>
            <person name="Clardy J."/>
            <person name="Lewis K."/>
        </authorList>
    </citation>
    <scope>NUCLEOTIDE SEQUENCE [LARGE SCALE GENOMIC DNA]</scope>
    <source>
        <strain evidence="2 3">KLE1738</strain>
    </source>
</reference>
<name>A0A3E2B6Y0_9FIRM</name>
<dbReference type="GeneID" id="97994366"/>
<dbReference type="Gene3D" id="1.20.1640.10">
    <property type="entry name" value="Multidrug efflux transporter AcrB transmembrane domain"/>
    <property type="match status" value="2"/>
</dbReference>
<organism evidence="2 3">
    <name type="scientific">Evtepia gabavorous</name>
    <dbReference type="NCBI Taxonomy" id="2211183"/>
    <lineage>
        <taxon>Bacteria</taxon>
        <taxon>Bacillati</taxon>
        <taxon>Bacillota</taxon>
        <taxon>Clostridia</taxon>
        <taxon>Eubacteriales</taxon>
        <taxon>Evtepia</taxon>
    </lineage>
</organism>
<feature type="transmembrane region" description="Helical" evidence="1">
    <location>
        <begin position="878"/>
        <end position="902"/>
    </location>
</feature>
<feature type="transmembrane region" description="Helical" evidence="1">
    <location>
        <begin position="527"/>
        <end position="551"/>
    </location>
</feature>
<accession>A0A3E2B6Y0</accession>